<name>A0ACC2RWD4_9FUNG</name>
<accession>A0ACC2RWD4</accession>
<dbReference type="EMBL" id="QTSX02006452">
    <property type="protein sequence ID" value="KAJ9054327.1"/>
    <property type="molecule type" value="Genomic_DNA"/>
</dbReference>
<gene>
    <name evidence="1" type="primary">SUA7_2</name>
    <name evidence="1" type="ORF">DSO57_1015713</name>
</gene>
<reference evidence="1" key="1">
    <citation type="submission" date="2022-04" db="EMBL/GenBank/DDBJ databases">
        <title>Genome of the entomopathogenic fungus Entomophthora muscae.</title>
        <authorList>
            <person name="Elya C."/>
            <person name="Lovett B.R."/>
            <person name="Lee E."/>
            <person name="Macias A.M."/>
            <person name="Hajek A.E."/>
            <person name="De Bivort B.L."/>
            <person name="Kasson M.T."/>
            <person name="De Fine Licht H.H."/>
            <person name="Stajich J.E."/>
        </authorList>
    </citation>
    <scope>NUCLEOTIDE SEQUENCE</scope>
    <source>
        <strain evidence="1">Berkeley</strain>
    </source>
</reference>
<comment type="caution">
    <text evidence="1">The sequence shown here is derived from an EMBL/GenBank/DDBJ whole genome shotgun (WGS) entry which is preliminary data.</text>
</comment>
<sequence length="435" mass="48721">MAERLIPRNEMYINLTGEHPVAHLTQDQGIIHKTPTHLMSPGLALETPLIDPDPEDFNHNRTSHSEELAPKRTKVEHSEPVNEHVDTQVPSRERLIQPYPEAVSKQRVKKISPRASESEHIMTKDEKDKADEDLAQKNALLIQRYKNEGLPDELALKPDGLPIEWSKLALPEKLWQKALKQTDEMFQHRTIRQTQRRRLIIFCAIILIVARKANLPRTFSEVCTVTETTKKDVGSTYKLILTILQTEEGTAVRPTPHIDVGQLIHRWCSGLNLPTSIIRTIVELNEACHQKGITHTRCPTSACAASIWFVVSSLNAQREKLIREDPGLEDLPDLSCSQMDVLREAGVVLATLNGVMKLIVPHAEELLPVVKMNHLLRQLQPIASSPVHHGPVPSPIPETVSSPLSDGPENSRVSPKKKLDKSEGSAEAGFKKPLD</sequence>
<evidence type="ECO:0000313" key="2">
    <source>
        <dbReference type="Proteomes" id="UP001165960"/>
    </source>
</evidence>
<protein>
    <submittedName>
        <fullName evidence="1">Transcription initiation factor IIB</fullName>
    </submittedName>
</protein>
<keyword evidence="2" id="KW-1185">Reference proteome</keyword>
<proteinExistence type="predicted"/>
<evidence type="ECO:0000313" key="1">
    <source>
        <dbReference type="EMBL" id="KAJ9054327.1"/>
    </source>
</evidence>
<dbReference type="Proteomes" id="UP001165960">
    <property type="component" value="Unassembled WGS sequence"/>
</dbReference>
<organism evidence="1 2">
    <name type="scientific">Entomophthora muscae</name>
    <dbReference type="NCBI Taxonomy" id="34485"/>
    <lineage>
        <taxon>Eukaryota</taxon>
        <taxon>Fungi</taxon>
        <taxon>Fungi incertae sedis</taxon>
        <taxon>Zoopagomycota</taxon>
        <taxon>Entomophthoromycotina</taxon>
        <taxon>Entomophthoromycetes</taxon>
        <taxon>Entomophthorales</taxon>
        <taxon>Entomophthoraceae</taxon>
        <taxon>Entomophthora</taxon>
    </lineage>
</organism>